<feature type="chain" id="PRO_5045713652" description="Secreted protein" evidence="2">
    <location>
        <begin position="22"/>
        <end position="76"/>
    </location>
</feature>
<accession>A0ABR4DY01</accession>
<organism evidence="3 4">
    <name type="scientific">Diaporthe vaccinii</name>
    <dbReference type="NCBI Taxonomy" id="105482"/>
    <lineage>
        <taxon>Eukaryota</taxon>
        <taxon>Fungi</taxon>
        <taxon>Dikarya</taxon>
        <taxon>Ascomycota</taxon>
        <taxon>Pezizomycotina</taxon>
        <taxon>Sordariomycetes</taxon>
        <taxon>Sordariomycetidae</taxon>
        <taxon>Diaporthales</taxon>
        <taxon>Diaporthaceae</taxon>
        <taxon>Diaporthe</taxon>
        <taxon>Diaporthe eres species complex</taxon>
    </lineage>
</organism>
<evidence type="ECO:0000313" key="4">
    <source>
        <dbReference type="Proteomes" id="UP001600888"/>
    </source>
</evidence>
<dbReference type="EMBL" id="JBAWTH010000143">
    <property type="protein sequence ID" value="KAL2275040.1"/>
    <property type="molecule type" value="Genomic_DNA"/>
</dbReference>
<evidence type="ECO:0000256" key="2">
    <source>
        <dbReference type="SAM" id="SignalP"/>
    </source>
</evidence>
<feature type="region of interest" description="Disordered" evidence="1">
    <location>
        <begin position="56"/>
        <end position="76"/>
    </location>
</feature>
<comment type="caution">
    <text evidence="3">The sequence shown here is derived from an EMBL/GenBank/DDBJ whole genome shotgun (WGS) entry which is preliminary data.</text>
</comment>
<keyword evidence="2" id="KW-0732">Signal</keyword>
<keyword evidence="4" id="KW-1185">Reference proteome</keyword>
<protein>
    <recommendedName>
        <fullName evidence="5">Secreted protein</fullName>
    </recommendedName>
</protein>
<sequence length="76" mass="8663">MKCFPFLLCSLLRTIGRVCHSIITRTPPLLPNHESNSYSHQLQASHTFAHARTRTQEMSEKCQGYNDDGLRTVTES</sequence>
<evidence type="ECO:0008006" key="5">
    <source>
        <dbReference type="Google" id="ProtNLM"/>
    </source>
</evidence>
<name>A0ABR4DY01_9PEZI</name>
<evidence type="ECO:0000256" key="1">
    <source>
        <dbReference type="SAM" id="MobiDB-lite"/>
    </source>
</evidence>
<feature type="signal peptide" evidence="2">
    <location>
        <begin position="1"/>
        <end position="21"/>
    </location>
</feature>
<reference evidence="3 4" key="1">
    <citation type="submission" date="2024-03" db="EMBL/GenBank/DDBJ databases">
        <title>A high-quality draft genome sequence of Diaporthe vaccinii, a causative agent of upright dieback and viscid rot disease in cranberry plants.</title>
        <authorList>
            <person name="Sarrasin M."/>
            <person name="Lang B.F."/>
            <person name="Burger G."/>
        </authorList>
    </citation>
    <scope>NUCLEOTIDE SEQUENCE [LARGE SCALE GENOMIC DNA]</scope>
    <source>
        <strain evidence="3 4">IS7</strain>
    </source>
</reference>
<gene>
    <name evidence="3" type="ORF">FJTKL_02579</name>
</gene>
<proteinExistence type="predicted"/>
<dbReference type="Proteomes" id="UP001600888">
    <property type="component" value="Unassembled WGS sequence"/>
</dbReference>
<evidence type="ECO:0000313" key="3">
    <source>
        <dbReference type="EMBL" id="KAL2275040.1"/>
    </source>
</evidence>